<comment type="caution">
    <text evidence="3">The sequence shown here is derived from an EMBL/GenBank/DDBJ whole genome shotgun (WGS) entry which is preliminary data.</text>
</comment>
<protein>
    <submittedName>
        <fullName evidence="3">Class F sortase</fullName>
    </submittedName>
</protein>
<keyword evidence="1" id="KW-0378">Hydrolase</keyword>
<sequence>MGSHRRPRRPVPTLLRLLAGTALVSGTVALVSPDADPPAAEVIADAPAPLVAGYGTAVTAASPVRVRLPAIGVDSPLVELGVDGVGALEPPADHTRAGWFTGGPAPGAVGPSVIAGHVDSRDGPAVFFRLDELVAGDEVLVDRADGTTVRFTVTGAERFPKDRFPTEEVYGPTPRAELRLITCGGEFDAAMGSYRDNVVVSARLAT</sequence>
<reference evidence="4" key="1">
    <citation type="submission" date="2023-05" db="EMBL/GenBank/DDBJ databases">
        <title>Draft genome of Pseudofrankia sp. BMG5.37.</title>
        <authorList>
            <person name="Gtari M."/>
            <person name="Ghodhbane F."/>
            <person name="Sbissi I."/>
        </authorList>
    </citation>
    <scope>NUCLEOTIDE SEQUENCE [LARGE SCALE GENOMIC DNA]</scope>
    <source>
        <strain evidence="4">BMG 814</strain>
    </source>
</reference>
<name>A0ABT9ICG4_9ACTN</name>
<dbReference type="InterPro" id="IPR023365">
    <property type="entry name" value="Sortase_dom-sf"/>
</dbReference>
<dbReference type="InterPro" id="IPR042001">
    <property type="entry name" value="Sortase_F"/>
</dbReference>
<gene>
    <name evidence="3" type="ORF">QOZ88_11410</name>
</gene>
<dbReference type="CDD" id="cd05829">
    <property type="entry name" value="Sortase_F"/>
    <property type="match status" value="1"/>
</dbReference>
<keyword evidence="2" id="KW-0732">Signal</keyword>
<dbReference type="Pfam" id="PF04203">
    <property type="entry name" value="Sortase"/>
    <property type="match status" value="1"/>
</dbReference>
<dbReference type="Gene3D" id="2.40.260.10">
    <property type="entry name" value="Sortase"/>
    <property type="match status" value="1"/>
</dbReference>
<feature type="signal peptide" evidence="2">
    <location>
        <begin position="1"/>
        <end position="24"/>
    </location>
</feature>
<proteinExistence type="predicted"/>
<dbReference type="SUPFAM" id="SSF63817">
    <property type="entry name" value="Sortase"/>
    <property type="match status" value="1"/>
</dbReference>
<evidence type="ECO:0000256" key="1">
    <source>
        <dbReference type="ARBA" id="ARBA00022801"/>
    </source>
</evidence>
<dbReference type="InterPro" id="IPR005754">
    <property type="entry name" value="Sortase"/>
</dbReference>
<dbReference type="RefSeq" id="WP_305999890.1">
    <property type="nucleotide sequence ID" value="NZ_JASNFN010000011.1"/>
</dbReference>
<dbReference type="NCBIfam" id="NF033748">
    <property type="entry name" value="class_F_sortase"/>
    <property type="match status" value="1"/>
</dbReference>
<organism evidence="3 4">
    <name type="scientific">Blastococcus carthaginiensis</name>
    <dbReference type="NCBI Taxonomy" id="3050034"/>
    <lineage>
        <taxon>Bacteria</taxon>
        <taxon>Bacillati</taxon>
        <taxon>Actinomycetota</taxon>
        <taxon>Actinomycetes</taxon>
        <taxon>Geodermatophilales</taxon>
        <taxon>Geodermatophilaceae</taxon>
        <taxon>Blastococcus</taxon>
    </lineage>
</organism>
<evidence type="ECO:0000256" key="2">
    <source>
        <dbReference type="SAM" id="SignalP"/>
    </source>
</evidence>
<accession>A0ABT9ICG4</accession>
<dbReference type="Proteomes" id="UP001233673">
    <property type="component" value="Unassembled WGS sequence"/>
</dbReference>
<evidence type="ECO:0000313" key="3">
    <source>
        <dbReference type="EMBL" id="MDP5183247.1"/>
    </source>
</evidence>
<evidence type="ECO:0000313" key="4">
    <source>
        <dbReference type="Proteomes" id="UP001233673"/>
    </source>
</evidence>
<keyword evidence="4" id="KW-1185">Reference proteome</keyword>
<dbReference type="EMBL" id="JASNFN010000011">
    <property type="protein sequence ID" value="MDP5183247.1"/>
    <property type="molecule type" value="Genomic_DNA"/>
</dbReference>
<feature type="chain" id="PRO_5047217954" evidence="2">
    <location>
        <begin position="25"/>
        <end position="206"/>
    </location>
</feature>